<evidence type="ECO:0000259" key="3">
    <source>
        <dbReference type="Pfam" id="PF09335"/>
    </source>
</evidence>
<feature type="domain" description="VTT" evidence="3">
    <location>
        <begin position="23"/>
        <end position="141"/>
    </location>
</feature>
<evidence type="ECO:0000313" key="5">
    <source>
        <dbReference type="Proteomes" id="UP000240419"/>
    </source>
</evidence>
<dbReference type="EMBL" id="PXZM01000005">
    <property type="protein sequence ID" value="PSJ99043.1"/>
    <property type="molecule type" value="Genomic_DNA"/>
</dbReference>
<feature type="transmembrane region" description="Helical" evidence="2">
    <location>
        <begin position="156"/>
        <end position="175"/>
    </location>
</feature>
<accession>A0A2P7VIL5</accession>
<keyword evidence="2" id="KW-0812">Transmembrane</keyword>
<dbReference type="InterPro" id="IPR032816">
    <property type="entry name" value="VTT_dom"/>
</dbReference>
<dbReference type="PANTHER" id="PTHR42709">
    <property type="entry name" value="ALKALINE PHOSPHATASE LIKE PROTEIN"/>
    <property type="match status" value="1"/>
</dbReference>
<evidence type="ECO:0000256" key="1">
    <source>
        <dbReference type="ARBA" id="ARBA00010792"/>
    </source>
</evidence>
<name>A0A2P7VIL5_9BACL</name>
<dbReference type="OrthoDB" id="9782291at2"/>
<evidence type="ECO:0000313" key="4">
    <source>
        <dbReference type="EMBL" id="PSJ99043.1"/>
    </source>
</evidence>
<dbReference type="Pfam" id="PF09335">
    <property type="entry name" value="VTT_dom"/>
    <property type="match status" value="1"/>
</dbReference>
<dbReference type="RefSeq" id="WP_106837839.1">
    <property type="nucleotide sequence ID" value="NZ_JBCNIW010000040.1"/>
</dbReference>
<comment type="similarity">
    <text evidence="1">Belongs to the DedA family.</text>
</comment>
<reference evidence="4 5" key="1">
    <citation type="submission" date="2018-03" db="EMBL/GenBank/DDBJ databases">
        <title>Brevisbacillus phylogenomics.</title>
        <authorList>
            <person name="Dunlap C."/>
        </authorList>
    </citation>
    <scope>NUCLEOTIDE SEQUENCE [LARGE SCALE GENOMIC DNA]</scope>
    <source>
        <strain evidence="4 5">NRRL NRS-1210</strain>
    </source>
</reference>
<dbReference type="Proteomes" id="UP000240419">
    <property type="component" value="Unassembled WGS sequence"/>
</dbReference>
<dbReference type="GO" id="GO:0005886">
    <property type="term" value="C:plasma membrane"/>
    <property type="evidence" value="ECO:0007669"/>
    <property type="project" value="TreeGrafter"/>
</dbReference>
<feature type="transmembrane region" description="Helical" evidence="2">
    <location>
        <begin position="122"/>
        <end position="144"/>
    </location>
</feature>
<sequence>MEFTGYYARFWEMVTGMLGKFFIPDEITVMTVGAQVANTGADFFTAFAVIYPVFFIVSFVGYLLGASAFGWMTRNLGLRADLLSALRGSMGWLLAFGIFLPIIRHIVPILAGASRMPFRQFLLFFLPSSIVWTLHYFVAGYWFFDQLDIMVAGVYQYSKITLTIVCFAGFSFLMIRQLQRLGGMKGPRTNKQPPVS</sequence>
<dbReference type="InterPro" id="IPR051311">
    <property type="entry name" value="DedA_domain"/>
</dbReference>
<feature type="transmembrane region" description="Helical" evidence="2">
    <location>
        <begin position="89"/>
        <end position="110"/>
    </location>
</feature>
<gene>
    <name evidence="4" type="ORF">C7R93_05315</name>
</gene>
<feature type="transmembrane region" description="Helical" evidence="2">
    <location>
        <begin position="43"/>
        <end position="69"/>
    </location>
</feature>
<comment type="caution">
    <text evidence="4">The sequence shown here is derived from an EMBL/GenBank/DDBJ whole genome shotgun (WGS) entry which is preliminary data.</text>
</comment>
<organism evidence="4 5">
    <name type="scientific">Brevibacillus fortis</name>
    <dbReference type="NCBI Taxonomy" id="2126352"/>
    <lineage>
        <taxon>Bacteria</taxon>
        <taxon>Bacillati</taxon>
        <taxon>Bacillota</taxon>
        <taxon>Bacilli</taxon>
        <taxon>Bacillales</taxon>
        <taxon>Paenibacillaceae</taxon>
        <taxon>Brevibacillus</taxon>
    </lineage>
</organism>
<evidence type="ECO:0000256" key="2">
    <source>
        <dbReference type="SAM" id="Phobius"/>
    </source>
</evidence>
<protein>
    <recommendedName>
        <fullName evidence="3">VTT domain-containing protein</fullName>
    </recommendedName>
</protein>
<keyword evidence="2" id="KW-0472">Membrane</keyword>
<keyword evidence="2" id="KW-1133">Transmembrane helix</keyword>
<keyword evidence="5" id="KW-1185">Reference proteome</keyword>
<dbReference type="PANTHER" id="PTHR42709:SF9">
    <property type="entry name" value="ALKALINE PHOSPHATASE LIKE PROTEIN"/>
    <property type="match status" value="1"/>
</dbReference>
<proteinExistence type="inferred from homology"/>
<dbReference type="AlphaFoldDB" id="A0A2P7VIL5"/>